<dbReference type="EMBL" id="FOHU01000002">
    <property type="protein sequence ID" value="SES87484.1"/>
    <property type="molecule type" value="Genomic_DNA"/>
</dbReference>
<dbReference type="STRING" id="426128.SAMN05660297_00807"/>
<sequence>MKKYSKSILVGLLIISVGANVFYYRSLANINEKIIRVNTIVASNVERNIRQSIMYTQDLIETGDSASFQNLERAIGNLTLSFNHWVDLNQSEKTPNERMQRGLASVETLRNLITHHLANQYKMNDKQLTEYDIDMLEKVNDQMKRLLLVYHNIENRLLELKDPIVSDGGLVQIANNFEEINRLYRHSKLPNRHPEYIDYTEAVAHAERKIPYVQDYILKEEKDQVIIREGVHYYELNYYDEDEEIYTVWIDAMDGLIRNYELKRMSNNGNSTSQNQAITIARDFVGRFYQGQLKEEMFYMENRDNGEPVYSFRFTPIKEELLMVSDAYIVNVNSATGNVIKYTNDFTDTMGVNQRIGYTEEDIMAEYKEEFGEMDYNGLAITRSFYTHYQPRLTYSFRINQDQQETMVFVDVTTGMLVYQLYYVYHPIL</sequence>
<proteinExistence type="predicted"/>
<dbReference type="InterPro" id="IPR032599">
    <property type="entry name" value="YcdB/YcdC_rep_domain"/>
</dbReference>
<gene>
    <name evidence="2" type="ORF">SAMN05660297_00807</name>
</gene>
<feature type="domain" description="YcdB/YcdC repeated" evidence="1">
    <location>
        <begin position="240"/>
        <end position="343"/>
    </location>
</feature>
<accession>A0A1I0A083</accession>
<dbReference type="AlphaFoldDB" id="A0A1I0A083"/>
<reference evidence="2 3" key="1">
    <citation type="submission" date="2016-10" db="EMBL/GenBank/DDBJ databases">
        <authorList>
            <person name="de Groot N.N."/>
        </authorList>
    </citation>
    <scope>NUCLEOTIDE SEQUENCE [LARGE SCALE GENOMIC DNA]</scope>
    <source>
        <strain evidence="2 3">DSM 18979</strain>
    </source>
</reference>
<evidence type="ECO:0000313" key="3">
    <source>
        <dbReference type="Proteomes" id="UP000199568"/>
    </source>
</evidence>
<dbReference type="Pfam" id="PF16244">
    <property type="entry name" value="DUF4901"/>
    <property type="match status" value="1"/>
</dbReference>
<evidence type="ECO:0000259" key="1">
    <source>
        <dbReference type="Pfam" id="PF16244"/>
    </source>
</evidence>
<name>A0A1I0A083_9FIRM</name>
<dbReference type="RefSeq" id="WP_090439680.1">
    <property type="nucleotide sequence ID" value="NZ_FOHU01000002.1"/>
</dbReference>
<dbReference type="Proteomes" id="UP000199568">
    <property type="component" value="Unassembled WGS sequence"/>
</dbReference>
<dbReference type="OrthoDB" id="1950972at2"/>
<keyword evidence="3" id="KW-1185">Reference proteome</keyword>
<organism evidence="2 3">
    <name type="scientific">Natronincola peptidivorans</name>
    <dbReference type="NCBI Taxonomy" id="426128"/>
    <lineage>
        <taxon>Bacteria</taxon>
        <taxon>Bacillati</taxon>
        <taxon>Bacillota</taxon>
        <taxon>Clostridia</taxon>
        <taxon>Peptostreptococcales</taxon>
        <taxon>Natronincolaceae</taxon>
        <taxon>Natronincola</taxon>
    </lineage>
</organism>
<evidence type="ECO:0000313" key="2">
    <source>
        <dbReference type="EMBL" id="SES87484.1"/>
    </source>
</evidence>
<protein>
    <recommendedName>
        <fullName evidence="1">YcdB/YcdC repeated domain-containing protein</fullName>
    </recommendedName>
</protein>